<dbReference type="OrthoDB" id="3180973at2"/>
<feature type="transmembrane region" description="Helical" evidence="6">
    <location>
        <begin position="21"/>
        <end position="43"/>
    </location>
</feature>
<protein>
    <submittedName>
        <fullName evidence="8">Uncharacterized UPF0750 membrane protein</fullName>
    </submittedName>
</protein>
<keyword evidence="3 6" id="KW-0812">Transmembrane</keyword>
<dbReference type="InterPro" id="IPR003740">
    <property type="entry name" value="YitT"/>
</dbReference>
<feature type="transmembrane region" description="Helical" evidence="6">
    <location>
        <begin position="88"/>
        <end position="110"/>
    </location>
</feature>
<organism evidence="8 9">
    <name type="scientific">Candidatus Syntrophocurvum alkaliphilum</name>
    <dbReference type="NCBI Taxonomy" id="2293317"/>
    <lineage>
        <taxon>Bacteria</taxon>
        <taxon>Bacillati</taxon>
        <taxon>Bacillota</taxon>
        <taxon>Clostridia</taxon>
        <taxon>Eubacteriales</taxon>
        <taxon>Syntrophomonadaceae</taxon>
        <taxon>Candidatus Syntrophocurvum</taxon>
    </lineage>
</organism>
<accession>A0A6I6DQ13</accession>
<dbReference type="KEGG" id="salq:SYNTR_2234"/>
<feature type="transmembrane region" description="Helical" evidence="6">
    <location>
        <begin position="116"/>
        <end position="135"/>
    </location>
</feature>
<evidence type="ECO:0000256" key="4">
    <source>
        <dbReference type="ARBA" id="ARBA00022989"/>
    </source>
</evidence>
<evidence type="ECO:0000313" key="9">
    <source>
        <dbReference type="Proteomes" id="UP000426444"/>
    </source>
</evidence>
<proteinExistence type="predicted"/>
<feature type="transmembrane region" description="Helical" evidence="6">
    <location>
        <begin position="155"/>
        <end position="178"/>
    </location>
</feature>
<dbReference type="GO" id="GO:0005886">
    <property type="term" value="C:plasma membrane"/>
    <property type="evidence" value="ECO:0007669"/>
    <property type="project" value="UniProtKB-SubCell"/>
</dbReference>
<evidence type="ECO:0000256" key="6">
    <source>
        <dbReference type="SAM" id="Phobius"/>
    </source>
</evidence>
<sequence>MNRFLVKARISKFREEFSIKDIIGILVGSLILAFAIEALLVPANVLTAGITGLAIILNFTTPIPVWFWVLALNVPVFIAGYKFVSKRFIIYSLIATFSQALFLWMFQPLSINIDDLLLAAIFGGVVAGVGAGIIFRYKGSSGGLDIIAVIFKRFWGYNIGQTFFIGNISVLALSLIILNLELALFSAISIYIASKVLDSVEAGPQVGRTAIIISDKSDDIAYNIMNTLHKGCTYLPGQGAYSGQDKKIIMVTVGKTQLPRLKEIVFQLDSKAFISVNETIEAYGHGFKTSKYDF</sequence>
<dbReference type="PIRSF" id="PIRSF006483">
    <property type="entry name" value="Membrane_protein_YitT"/>
    <property type="match status" value="1"/>
</dbReference>
<dbReference type="EMBL" id="CP046457">
    <property type="protein sequence ID" value="QGU00828.1"/>
    <property type="molecule type" value="Genomic_DNA"/>
</dbReference>
<dbReference type="RefSeq" id="WP_156204575.1">
    <property type="nucleotide sequence ID" value="NZ_CP046457.1"/>
</dbReference>
<feature type="domain" description="DUF2179" evidence="7">
    <location>
        <begin position="231"/>
        <end position="284"/>
    </location>
</feature>
<dbReference type="InterPro" id="IPR019264">
    <property type="entry name" value="DUF2179"/>
</dbReference>
<dbReference type="Gene3D" id="3.30.70.120">
    <property type="match status" value="1"/>
</dbReference>
<comment type="subcellular location">
    <subcellularLocation>
        <location evidence="1">Cell membrane</location>
        <topology evidence="1">Multi-pass membrane protein</topology>
    </subcellularLocation>
</comment>
<evidence type="ECO:0000313" key="8">
    <source>
        <dbReference type="EMBL" id="QGU00828.1"/>
    </source>
</evidence>
<evidence type="ECO:0000256" key="5">
    <source>
        <dbReference type="ARBA" id="ARBA00023136"/>
    </source>
</evidence>
<keyword evidence="4 6" id="KW-1133">Transmembrane helix</keyword>
<dbReference type="CDD" id="cd16380">
    <property type="entry name" value="YitT_C"/>
    <property type="match status" value="1"/>
</dbReference>
<keyword evidence="9" id="KW-1185">Reference proteome</keyword>
<reference evidence="9" key="1">
    <citation type="journal article" date="2019" name="Microbiology">
        <title>Complete Genome Sequence of an Uncultured Bacterium of the Candidate Phylum Bipolaricaulota.</title>
        <authorList>
            <person name="Kadnikov V.V."/>
            <person name="Mardanov A.V."/>
            <person name="Beletsky A.V."/>
            <person name="Frank Y.A."/>
            <person name="Karnachuk O.V."/>
            <person name="Ravin N.V."/>
        </authorList>
    </citation>
    <scope>NUCLEOTIDE SEQUENCE [LARGE SCALE GENOMIC DNA]</scope>
</reference>
<dbReference type="PANTHER" id="PTHR33545">
    <property type="entry name" value="UPF0750 MEMBRANE PROTEIN YITT-RELATED"/>
    <property type="match status" value="1"/>
</dbReference>
<dbReference type="AlphaFoldDB" id="A0A6I6DQ13"/>
<dbReference type="PANTHER" id="PTHR33545:SF5">
    <property type="entry name" value="UPF0750 MEMBRANE PROTEIN YITT"/>
    <property type="match status" value="1"/>
</dbReference>
<evidence type="ECO:0000256" key="2">
    <source>
        <dbReference type="ARBA" id="ARBA00022475"/>
    </source>
</evidence>
<feature type="transmembrane region" description="Helical" evidence="6">
    <location>
        <begin position="63"/>
        <end position="81"/>
    </location>
</feature>
<name>A0A6I6DQ13_9FIRM</name>
<keyword evidence="5 6" id="KW-0472">Membrane</keyword>
<evidence type="ECO:0000259" key="7">
    <source>
        <dbReference type="Pfam" id="PF10035"/>
    </source>
</evidence>
<gene>
    <name evidence="8" type="ORF">SYNTR_2234</name>
</gene>
<dbReference type="InterPro" id="IPR015867">
    <property type="entry name" value="N-reg_PII/ATP_PRibTrfase_C"/>
</dbReference>
<dbReference type="Proteomes" id="UP000426444">
    <property type="component" value="Chromosome"/>
</dbReference>
<keyword evidence="2" id="KW-1003">Cell membrane</keyword>
<dbReference type="InterPro" id="IPR051461">
    <property type="entry name" value="UPF0750_membrane"/>
</dbReference>
<evidence type="ECO:0000256" key="3">
    <source>
        <dbReference type="ARBA" id="ARBA00022692"/>
    </source>
</evidence>
<dbReference type="Pfam" id="PF02588">
    <property type="entry name" value="YitT_membrane"/>
    <property type="match status" value="1"/>
</dbReference>
<dbReference type="Pfam" id="PF10035">
    <property type="entry name" value="DUF2179"/>
    <property type="match status" value="1"/>
</dbReference>
<evidence type="ECO:0000256" key="1">
    <source>
        <dbReference type="ARBA" id="ARBA00004651"/>
    </source>
</evidence>